<accession>A0A0H3CFF5</accession>
<dbReference type="KEGG" id="ccs:CCNA_03617"/>
<evidence type="ECO:0000313" key="3">
    <source>
        <dbReference type="Proteomes" id="UP000001364"/>
    </source>
</evidence>
<dbReference type="HOGENOM" id="CLU_100939_2_2_5"/>
<gene>
    <name evidence="2" type="ordered locus">CCNA_03617</name>
</gene>
<dbReference type="PATRIC" id="fig|565050.3.peg.3529"/>
<name>A0A0H3CFF5_CAUVN</name>
<dbReference type="RefSeq" id="YP_002518990.1">
    <property type="nucleotide sequence ID" value="NC_011916.1"/>
</dbReference>
<dbReference type="AlphaFoldDB" id="A0A0H3CFF5"/>
<dbReference type="Pfam" id="PF04314">
    <property type="entry name" value="PCuAC"/>
    <property type="match status" value="1"/>
</dbReference>
<dbReference type="GeneID" id="7329700"/>
<reference evidence="2 3" key="1">
    <citation type="journal article" date="2010" name="J. Bacteriol.">
        <title>The genetic basis of laboratory adaptation in Caulobacter crescentus.</title>
        <authorList>
            <person name="Marks M.E."/>
            <person name="Castro-Rojas C.M."/>
            <person name="Teiling C."/>
            <person name="Du L."/>
            <person name="Kapatral V."/>
            <person name="Walunas T.L."/>
            <person name="Crosson S."/>
        </authorList>
    </citation>
    <scope>NUCLEOTIDE SEQUENCE [LARGE SCALE GENOMIC DNA]</scope>
    <source>
        <strain evidence="3">NA1000 / CB15N</strain>
    </source>
</reference>
<dbReference type="OrthoDB" id="9796962at2"/>
<dbReference type="SMR" id="A0A0H3CFF5"/>
<dbReference type="Proteomes" id="UP000001364">
    <property type="component" value="Chromosome"/>
</dbReference>
<evidence type="ECO:0000256" key="1">
    <source>
        <dbReference type="SAM" id="SignalP"/>
    </source>
</evidence>
<feature type="signal peptide" evidence="1">
    <location>
        <begin position="1"/>
        <end position="27"/>
    </location>
</feature>
<dbReference type="RefSeq" id="WP_010921331.1">
    <property type="nucleotide sequence ID" value="NC_011916.1"/>
</dbReference>
<sequence>MKTLTLLGVCAAALALTAAAPAPKVTAADAWCRPAPTGAMAGGCYVTLTAGVDDRLVAVETTAAARGEIHTMSMDGGVMRMRKLADGLALPAGKAVALKPGADHIMVIGPKIALTEGAQVPLTLKFQKAKPVKVTAVVKMPPKPAMSGMHH</sequence>
<evidence type="ECO:0000313" key="2">
    <source>
        <dbReference type="EMBL" id="ACL97082.1"/>
    </source>
</evidence>
<dbReference type="EMBL" id="CP001340">
    <property type="protein sequence ID" value="ACL97082.1"/>
    <property type="molecule type" value="Genomic_DNA"/>
</dbReference>
<dbReference type="InterPro" id="IPR058248">
    <property type="entry name" value="Lxx211020-like"/>
</dbReference>
<protein>
    <submittedName>
        <fullName evidence="2">Copper(I)-binding protein</fullName>
    </submittedName>
</protein>
<proteinExistence type="predicted"/>
<dbReference type="Gene3D" id="2.60.40.1890">
    <property type="entry name" value="PCu(A)C copper chaperone"/>
    <property type="match status" value="1"/>
</dbReference>
<dbReference type="PANTHER" id="PTHR36302:SF1">
    <property type="entry name" value="COPPER CHAPERONE PCU(A)C"/>
    <property type="match status" value="1"/>
</dbReference>
<organism evidence="2 3">
    <name type="scientific">Caulobacter vibrioides (strain NA1000 / CB15N)</name>
    <name type="common">Caulobacter crescentus</name>
    <dbReference type="NCBI Taxonomy" id="565050"/>
    <lineage>
        <taxon>Bacteria</taxon>
        <taxon>Pseudomonadati</taxon>
        <taxon>Pseudomonadota</taxon>
        <taxon>Alphaproteobacteria</taxon>
        <taxon>Caulobacterales</taxon>
        <taxon>Caulobacteraceae</taxon>
        <taxon>Caulobacter</taxon>
    </lineage>
</organism>
<dbReference type="SUPFAM" id="SSF110087">
    <property type="entry name" value="DR1885-like metal-binding protein"/>
    <property type="match status" value="1"/>
</dbReference>
<dbReference type="PANTHER" id="PTHR36302">
    <property type="entry name" value="BLR7088 PROTEIN"/>
    <property type="match status" value="1"/>
</dbReference>
<dbReference type="InterPro" id="IPR036182">
    <property type="entry name" value="PCuAC_sf"/>
</dbReference>
<dbReference type="PhylomeDB" id="A0A0H3CFF5"/>
<dbReference type="InterPro" id="IPR007410">
    <property type="entry name" value="LpqE-like"/>
</dbReference>
<keyword evidence="1" id="KW-0732">Signal</keyword>
<feature type="chain" id="PRO_5002606496" evidence="1">
    <location>
        <begin position="28"/>
        <end position="151"/>
    </location>
</feature>
<keyword evidence="3" id="KW-1185">Reference proteome</keyword>